<dbReference type="EMBL" id="ALBS01000304">
    <property type="protein sequence ID" value="EJT46146.1"/>
    <property type="molecule type" value="Genomic_DNA"/>
</dbReference>
<reference evidence="1 2" key="1">
    <citation type="journal article" date="2012" name="Eukaryot. Cell">
        <title>Draft genome sequence of CBS 2479, the standard type strain of Trichosporon asahii.</title>
        <authorList>
            <person name="Yang R.Y."/>
            <person name="Li H.T."/>
            <person name="Zhu H."/>
            <person name="Zhou G.P."/>
            <person name="Wang M."/>
            <person name="Wang L."/>
        </authorList>
    </citation>
    <scope>NUCLEOTIDE SEQUENCE [LARGE SCALE GENOMIC DNA]</scope>
    <source>
        <strain evidence="2">ATCC 90039 / CBS 2479 / JCM 2466 / KCTC 7840 / NCYC 2677 / UAMH 7654</strain>
    </source>
</reference>
<dbReference type="AlphaFoldDB" id="J5SKP6"/>
<dbReference type="Proteomes" id="UP000002748">
    <property type="component" value="Unassembled WGS sequence"/>
</dbReference>
<dbReference type="VEuPathDB" id="FungiDB:A1Q1_05357"/>
<dbReference type="OrthoDB" id="2591432at2759"/>
<sequence>MSNQAQLVPSLFALLPAENLELYVARISLQCLHTEPYHIRDDFYAATNPVIPNQTRVLRLRARRLKKRRTAPQPRWTAVETSVPQETWEYSMTWVSNPLNGREYQDMMVRAQTGLETMGLSTREEIEEFIETMGFNRHTHTISRMGHLFHMPIPGHASTLHLTITRVFGPDEKPTAQSTEPFLVQLQPARPLNPVAQRGELNFQDAMKVMQNCASRIDGLQWESGRPQ</sequence>
<proteinExistence type="predicted"/>
<dbReference type="KEGG" id="tasa:A1Q1_05357"/>
<name>J5SKP6_TRIAS</name>
<evidence type="ECO:0008006" key="3">
    <source>
        <dbReference type="Google" id="ProtNLM"/>
    </source>
</evidence>
<dbReference type="RefSeq" id="XP_014177564.1">
    <property type="nucleotide sequence ID" value="XM_014322089.1"/>
</dbReference>
<organism evidence="1 2">
    <name type="scientific">Trichosporon asahii var. asahii (strain ATCC 90039 / CBS 2479 / JCM 2466 / KCTC 7840 / NBRC 103889/ NCYC 2677 / UAMH 7654)</name>
    <name type="common">Yeast</name>
    <dbReference type="NCBI Taxonomy" id="1186058"/>
    <lineage>
        <taxon>Eukaryota</taxon>
        <taxon>Fungi</taxon>
        <taxon>Dikarya</taxon>
        <taxon>Basidiomycota</taxon>
        <taxon>Agaricomycotina</taxon>
        <taxon>Tremellomycetes</taxon>
        <taxon>Trichosporonales</taxon>
        <taxon>Trichosporonaceae</taxon>
        <taxon>Trichosporon</taxon>
    </lineage>
</organism>
<protein>
    <recommendedName>
        <fullName evidence="3">Mediator of RNA polymerase II transcription subunit 18</fullName>
    </recommendedName>
</protein>
<dbReference type="GeneID" id="25988869"/>
<dbReference type="HOGENOM" id="CLU_1220439_0_0_1"/>
<comment type="caution">
    <text evidence="1">The sequence shown here is derived from an EMBL/GenBank/DDBJ whole genome shotgun (WGS) entry which is preliminary data.</text>
</comment>
<evidence type="ECO:0000313" key="1">
    <source>
        <dbReference type="EMBL" id="EJT46146.1"/>
    </source>
</evidence>
<evidence type="ECO:0000313" key="2">
    <source>
        <dbReference type="Proteomes" id="UP000002748"/>
    </source>
</evidence>
<gene>
    <name evidence="1" type="ORF">A1Q1_05357</name>
</gene>
<accession>J5SKP6</accession>